<gene>
    <name evidence="1" type="ORF">VP01_510g6</name>
</gene>
<protein>
    <submittedName>
        <fullName evidence="1">Uncharacterized protein</fullName>
    </submittedName>
</protein>
<dbReference type="Proteomes" id="UP000037035">
    <property type="component" value="Unassembled WGS sequence"/>
</dbReference>
<accession>A0A0L6UL71</accession>
<dbReference type="OrthoDB" id="2518316at2759"/>
<evidence type="ECO:0000313" key="2">
    <source>
        <dbReference type="Proteomes" id="UP000037035"/>
    </source>
</evidence>
<dbReference type="STRING" id="27349.A0A0L6UL71"/>
<keyword evidence="2" id="KW-1185">Reference proteome</keyword>
<dbReference type="AlphaFoldDB" id="A0A0L6UL71"/>
<sequence>MSLWGAWFVHVHSSVPTAIFLQSLTRGFLVRREFFERLMHVRGPSPMSSSAQSVMLIPMVLCG</sequence>
<dbReference type="PROSITE" id="PS50096">
    <property type="entry name" value="IQ"/>
    <property type="match status" value="1"/>
</dbReference>
<dbReference type="VEuPathDB" id="FungiDB:VP01_510g6"/>
<proteinExistence type="predicted"/>
<dbReference type="EMBL" id="LAVV01010287">
    <property type="protein sequence ID" value="KNZ49269.1"/>
    <property type="molecule type" value="Genomic_DNA"/>
</dbReference>
<comment type="caution">
    <text evidence="1">The sequence shown here is derived from an EMBL/GenBank/DDBJ whole genome shotgun (WGS) entry which is preliminary data.</text>
</comment>
<reference evidence="1 2" key="1">
    <citation type="submission" date="2015-08" db="EMBL/GenBank/DDBJ databases">
        <title>Next Generation Sequencing and Analysis of the Genome of Puccinia sorghi L Schw, the Causal Agent of Maize Common Rust.</title>
        <authorList>
            <person name="Rochi L."/>
            <person name="Burguener G."/>
            <person name="Darino M."/>
            <person name="Turjanski A."/>
            <person name="Kreff E."/>
            <person name="Dieguez M.J."/>
            <person name="Sacco F."/>
        </authorList>
    </citation>
    <scope>NUCLEOTIDE SEQUENCE [LARGE SCALE GENOMIC DNA]</scope>
    <source>
        <strain evidence="1 2">RO10H11247</strain>
    </source>
</reference>
<organism evidence="1 2">
    <name type="scientific">Puccinia sorghi</name>
    <dbReference type="NCBI Taxonomy" id="27349"/>
    <lineage>
        <taxon>Eukaryota</taxon>
        <taxon>Fungi</taxon>
        <taxon>Dikarya</taxon>
        <taxon>Basidiomycota</taxon>
        <taxon>Pucciniomycotina</taxon>
        <taxon>Pucciniomycetes</taxon>
        <taxon>Pucciniales</taxon>
        <taxon>Pucciniaceae</taxon>
        <taxon>Puccinia</taxon>
    </lineage>
</organism>
<name>A0A0L6UL71_9BASI</name>
<evidence type="ECO:0000313" key="1">
    <source>
        <dbReference type="EMBL" id="KNZ49269.1"/>
    </source>
</evidence>